<dbReference type="GO" id="GO:0003700">
    <property type="term" value="F:DNA-binding transcription factor activity"/>
    <property type="evidence" value="ECO:0007669"/>
    <property type="project" value="InterPro"/>
</dbReference>
<dbReference type="Pfam" id="PF01047">
    <property type="entry name" value="MarR"/>
    <property type="match status" value="1"/>
</dbReference>
<proteinExistence type="predicted"/>
<gene>
    <name evidence="2" type="ORF">FYJ61_04695</name>
</gene>
<dbReference type="EMBL" id="VUMW01000010">
    <property type="protein sequence ID" value="MST79779.1"/>
    <property type="molecule type" value="Genomic_DNA"/>
</dbReference>
<evidence type="ECO:0000259" key="1">
    <source>
        <dbReference type="PROSITE" id="PS50995"/>
    </source>
</evidence>
<dbReference type="PRINTS" id="PR00598">
    <property type="entry name" value="HTHMARR"/>
</dbReference>
<feature type="domain" description="HTH marR-type" evidence="1">
    <location>
        <begin position="1"/>
        <end position="137"/>
    </location>
</feature>
<dbReference type="PROSITE" id="PS50995">
    <property type="entry name" value="HTH_MARR_2"/>
    <property type="match status" value="1"/>
</dbReference>
<dbReference type="InterPro" id="IPR039422">
    <property type="entry name" value="MarR/SlyA-like"/>
</dbReference>
<dbReference type="SUPFAM" id="SSF46785">
    <property type="entry name" value="Winged helix' DNA-binding domain"/>
    <property type="match status" value="1"/>
</dbReference>
<reference evidence="2 3" key="1">
    <citation type="submission" date="2019-08" db="EMBL/GenBank/DDBJ databases">
        <title>In-depth cultivation of the pig gut microbiome towards novel bacterial diversity and tailored functional studies.</title>
        <authorList>
            <person name="Wylensek D."/>
            <person name="Hitch T.C.A."/>
            <person name="Clavel T."/>
        </authorList>
    </citation>
    <scope>NUCLEOTIDE SEQUENCE [LARGE SCALE GENOMIC DNA]</scope>
    <source>
        <strain evidence="2 3">WCA-470BD-2E</strain>
    </source>
</reference>
<dbReference type="GO" id="GO:0006950">
    <property type="term" value="P:response to stress"/>
    <property type="evidence" value="ECO:0007669"/>
    <property type="project" value="TreeGrafter"/>
</dbReference>
<evidence type="ECO:0000313" key="3">
    <source>
        <dbReference type="Proteomes" id="UP000452141"/>
    </source>
</evidence>
<organism evidence="2 3">
    <name type="scientific">Lactobacillus equicursoris</name>
    <dbReference type="NCBI Taxonomy" id="420645"/>
    <lineage>
        <taxon>Bacteria</taxon>
        <taxon>Bacillati</taxon>
        <taxon>Bacillota</taxon>
        <taxon>Bacilli</taxon>
        <taxon>Lactobacillales</taxon>
        <taxon>Lactobacillaceae</taxon>
        <taxon>Lactobacillus</taxon>
    </lineage>
</organism>
<accession>A0A844FN83</accession>
<comment type="caution">
    <text evidence="2">The sequence shown here is derived from an EMBL/GenBank/DDBJ whole genome shotgun (WGS) entry which is preliminary data.</text>
</comment>
<dbReference type="PANTHER" id="PTHR33164:SF43">
    <property type="entry name" value="HTH-TYPE TRANSCRIPTIONAL REPRESSOR YETL"/>
    <property type="match status" value="1"/>
</dbReference>
<dbReference type="Proteomes" id="UP000452141">
    <property type="component" value="Unassembled WGS sequence"/>
</dbReference>
<protein>
    <submittedName>
        <fullName evidence="2">MarR family transcriptional regulator</fullName>
    </submittedName>
</protein>
<dbReference type="SMART" id="SM00347">
    <property type="entry name" value="HTH_MARR"/>
    <property type="match status" value="1"/>
</dbReference>
<dbReference type="AlphaFoldDB" id="A0A844FN83"/>
<dbReference type="RefSeq" id="WP_154486771.1">
    <property type="nucleotide sequence ID" value="NZ_VUMW01000010.1"/>
</dbReference>
<dbReference type="Gene3D" id="1.10.10.10">
    <property type="entry name" value="Winged helix-like DNA-binding domain superfamily/Winged helix DNA-binding domain"/>
    <property type="match status" value="1"/>
</dbReference>
<dbReference type="InterPro" id="IPR036390">
    <property type="entry name" value="WH_DNA-bd_sf"/>
</dbReference>
<evidence type="ECO:0000313" key="2">
    <source>
        <dbReference type="EMBL" id="MST79779.1"/>
    </source>
</evidence>
<sequence>MEKIEPIRKLIKEAAKSIDQPKQVAASLPLTRVQVHAIDFLSNQPDCQVNQHQFEQEMGVQRSTITVMLQRLEKKGLVTRLPDTADKRQKLVALTPAGKDLVPKLKEVIIDDDLQLKHQFTDDELAATRKVLMYIKQEG</sequence>
<dbReference type="InterPro" id="IPR000835">
    <property type="entry name" value="HTH_MarR-typ"/>
</dbReference>
<dbReference type="InterPro" id="IPR036388">
    <property type="entry name" value="WH-like_DNA-bd_sf"/>
</dbReference>
<name>A0A844FN83_9LACO</name>
<dbReference type="PANTHER" id="PTHR33164">
    <property type="entry name" value="TRANSCRIPTIONAL REGULATOR, MARR FAMILY"/>
    <property type="match status" value="1"/>
</dbReference>